<keyword evidence="4" id="KW-1185">Reference proteome</keyword>
<evidence type="ECO:0000313" key="4">
    <source>
        <dbReference type="Proteomes" id="UP000027238"/>
    </source>
</evidence>
<evidence type="ECO:0000256" key="2">
    <source>
        <dbReference type="SAM" id="Phobius"/>
    </source>
</evidence>
<evidence type="ECO:0000313" key="3">
    <source>
        <dbReference type="EMBL" id="KDN62570.1"/>
    </source>
</evidence>
<keyword evidence="2" id="KW-0812">Transmembrane</keyword>
<keyword evidence="2" id="KW-1133">Transmembrane helix</keyword>
<organism evidence="3 4">
    <name type="scientific">Colletotrichum sublineola</name>
    <name type="common">Sorghum anthracnose fungus</name>
    <dbReference type="NCBI Taxonomy" id="1173701"/>
    <lineage>
        <taxon>Eukaryota</taxon>
        <taxon>Fungi</taxon>
        <taxon>Dikarya</taxon>
        <taxon>Ascomycota</taxon>
        <taxon>Pezizomycotina</taxon>
        <taxon>Sordariomycetes</taxon>
        <taxon>Hypocreomycetidae</taxon>
        <taxon>Glomerellales</taxon>
        <taxon>Glomerellaceae</taxon>
        <taxon>Colletotrichum</taxon>
        <taxon>Colletotrichum graminicola species complex</taxon>
    </lineage>
</organism>
<gene>
    <name evidence="3" type="ORF">CSUB01_04594</name>
</gene>
<accession>A0A066X964</accession>
<dbReference type="HOGENOM" id="CLU_690804_0_0_1"/>
<comment type="caution">
    <text evidence="3">The sequence shown here is derived from an EMBL/GenBank/DDBJ whole genome shotgun (WGS) entry which is preliminary data.</text>
</comment>
<keyword evidence="2" id="KW-0472">Membrane</keyword>
<dbReference type="EMBL" id="JMSE01001323">
    <property type="protein sequence ID" value="KDN62570.1"/>
    <property type="molecule type" value="Genomic_DNA"/>
</dbReference>
<feature type="transmembrane region" description="Helical" evidence="2">
    <location>
        <begin position="150"/>
        <end position="174"/>
    </location>
</feature>
<feature type="region of interest" description="Disordered" evidence="1">
    <location>
        <begin position="1"/>
        <end position="82"/>
    </location>
</feature>
<sequence length="399" mass="44244">MADQDDGNGNEYDRAFRKPWNLKARGLPTPRLNSDNNSNNQRDRASSASATAPRKTKNHSTRGPCLRQTQRPRRRRNSPGVRTWTGTTVDIARCLWSDVCRGAALAWGFLQAAARALWKDVRAVFRLVCWLVGAVLWAVWALVLSWPVKVLLKVVFVSACLGIVLLCFFEYCLWMYWSVFDAAREWVGDMIPIGEARSKDVQPKSVDIVWEVLLDEMGHHYPEAMHTGGLTGAAVWSGLWDEIDSAFSFVKDQNALFQAWNRDGTGRASDETIKAPAGLWGRVLMVLGAVDDVEEIRKRLARARLGEFGKMVAKAQGSRQSIHETVRNMLDTSIIKEVKENVCHIKMPFLQALGRGDQWSQVQQLLATLGDGGHGGTGGGDGGVAVSLSPEQTTLVLRT</sequence>
<feature type="compositionally biased region" description="Low complexity" evidence="1">
    <location>
        <begin position="33"/>
        <end position="50"/>
    </location>
</feature>
<evidence type="ECO:0000256" key="1">
    <source>
        <dbReference type="SAM" id="MobiDB-lite"/>
    </source>
</evidence>
<reference evidence="4" key="1">
    <citation type="journal article" date="2014" name="Genome Announc.">
        <title>Draft genome sequence of Colletotrichum sublineola, a destructive pathogen of cultivated sorghum.</title>
        <authorList>
            <person name="Baroncelli R."/>
            <person name="Sanz-Martin J.M."/>
            <person name="Rech G.E."/>
            <person name="Sukno S.A."/>
            <person name="Thon M.R."/>
        </authorList>
    </citation>
    <scope>NUCLEOTIDE SEQUENCE [LARGE SCALE GENOMIC DNA]</scope>
    <source>
        <strain evidence="4">TX430BB</strain>
    </source>
</reference>
<name>A0A066X964_COLSU</name>
<dbReference type="OrthoDB" id="10558016at2759"/>
<protein>
    <submittedName>
        <fullName evidence="3">Uncharacterized protein</fullName>
    </submittedName>
</protein>
<dbReference type="AlphaFoldDB" id="A0A066X964"/>
<proteinExistence type="predicted"/>
<dbReference type="Proteomes" id="UP000027238">
    <property type="component" value="Unassembled WGS sequence"/>
</dbReference>
<feature type="transmembrane region" description="Helical" evidence="2">
    <location>
        <begin position="123"/>
        <end position="144"/>
    </location>
</feature>